<keyword evidence="3" id="KW-1185">Reference proteome</keyword>
<dbReference type="Pfam" id="PF24432">
    <property type="entry name" value="DUF7555"/>
    <property type="match status" value="1"/>
</dbReference>
<keyword evidence="1" id="KW-0472">Membrane</keyword>
<dbReference type="RefSeq" id="WP_015300367.1">
    <property type="nucleotide sequence ID" value="NC_019964.1"/>
</dbReference>
<evidence type="ECO:0000313" key="2">
    <source>
        <dbReference type="EMBL" id="AGB15705.1"/>
    </source>
</evidence>
<dbReference type="AlphaFoldDB" id="L0I7Y2"/>
<gene>
    <name evidence="2" type="ordered locus">Halru_1088</name>
</gene>
<dbReference type="HOGENOM" id="CLU_147140_0_0_2"/>
<evidence type="ECO:0000313" key="3">
    <source>
        <dbReference type="Proteomes" id="UP000010846"/>
    </source>
</evidence>
<dbReference type="eggNOG" id="arCOG06421">
    <property type="taxonomic scope" value="Archaea"/>
</dbReference>
<dbReference type="InterPro" id="IPR055977">
    <property type="entry name" value="DUF7555"/>
</dbReference>
<dbReference type="KEGG" id="hru:Halru_1088"/>
<keyword evidence="1" id="KW-1133">Transmembrane helix</keyword>
<feature type="transmembrane region" description="Helical" evidence="1">
    <location>
        <begin position="52"/>
        <end position="70"/>
    </location>
</feature>
<keyword evidence="1" id="KW-0812">Transmembrane</keyword>
<name>L0I7Y2_HALRX</name>
<dbReference type="STRING" id="797302.Halru_1088"/>
<proteinExistence type="predicted"/>
<protein>
    <submittedName>
        <fullName evidence="2">Uncharacterized protein</fullName>
    </submittedName>
</protein>
<accession>L0I7Y2</accession>
<feature type="transmembrane region" description="Helical" evidence="1">
    <location>
        <begin position="17"/>
        <end position="40"/>
    </location>
</feature>
<dbReference type="OrthoDB" id="313482at2157"/>
<dbReference type="GeneID" id="14375342"/>
<sequence length="145" mass="15861">MGARDTVAEWLRQHVPAWIYACTYAFVVVVALTCVALLFTLLTGGDLVRAKLFLFFGGWILLAIATAQLWPQRGSEDEPVDSYDEAVETVAPDGRMQRIANAIPPARWVRRPPPPERVSMAGKQFLAAVATLAVSFFIETALGVA</sequence>
<feature type="transmembrane region" description="Helical" evidence="1">
    <location>
        <begin position="125"/>
        <end position="144"/>
    </location>
</feature>
<reference evidence="2" key="1">
    <citation type="submission" date="2011-09" db="EMBL/GenBank/DDBJ databases">
        <title>Complete sequence of Halovivax ruber XH-70.</title>
        <authorList>
            <consortium name="US DOE Joint Genome Institute"/>
            <person name="Lucas S."/>
            <person name="Han J."/>
            <person name="Lapidus A."/>
            <person name="Cheng J.-F."/>
            <person name="Goodwin L."/>
            <person name="Pitluck S."/>
            <person name="Peters L."/>
            <person name="Mikhailova N."/>
            <person name="Davenport K."/>
            <person name="Detter J.C."/>
            <person name="Han C."/>
            <person name="Tapia R."/>
            <person name="Land M."/>
            <person name="Hauser L."/>
            <person name="Kyrpides N."/>
            <person name="Ivanova N."/>
            <person name="Pagani I."/>
            <person name="Sproer C."/>
            <person name="Anderson I."/>
            <person name="Woyke T."/>
        </authorList>
    </citation>
    <scope>NUCLEOTIDE SEQUENCE</scope>
    <source>
        <strain evidence="2">XH-70</strain>
    </source>
</reference>
<dbReference type="EMBL" id="CP003050">
    <property type="protein sequence ID" value="AGB15705.1"/>
    <property type="molecule type" value="Genomic_DNA"/>
</dbReference>
<dbReference type="Proteomes" id="UP000010846">
    <property type="component" value="Chromosome"/>
</dbReference>
<evidence type="ECO:0000256" key="1">
    <source>
        <dbReference type="SAM" id="Phobius"/>
    </source>
</evidence>
<organism evidence="2 3">
    <name type="scientific">Halovivax ruber (strain DSM 18193 / JCM 13892 / XH-70)</name>
    <dbReference type="NCBI Taxonomy" id="797302"/>
    <lineage>
        <taxon>Archaea</taxon>
        <taxon>Methanobacteriati</taxon>
        <taxon>Methanobacteriota</taxon>
        <taxon>Stenosarchaea group</taxon>
        <taxon>Halobacteria</taxon>
        <taxon>Halobacteriales</taxon>
        <taxon>Natrialbaceae</taxon>
        <taxon>Halovivax</taxon>
    </lineage>
</organism>